<evidence type="ECO:0000256" key="1">
    <source>
        <dbReference type="SAM" id="MobiDB-lite"/>
    </source>
</evidence>
<evidence type="ECO:0000313" key="2">
    <source>
        <dbReference type="EMBL" id="CAH0404366.1"/>
    </source>
</evidence>
<organism evidence="2 3">
    <name type="scientific">Chilo suppressalis</name>
    <name type="common">Asiatic rice borer moth</name>
    <dbReference type="NCBI Taxonomy" id="168631"/>
    <lineage>
        <taxon>Eukaryota</taxon>
        <taxon>Metazoa</taxon>
        <taxon>Ecdysozoa</taxon>
        <taxon>Arthropoda</taxon>
        <taxon>Hexapoda</taxon>
        <taxon>Insecta</taxon>
        <taxon>Pterygota</taxon>
        <taxon>Neoptera</taxon>
        <taxon>Endopterygota</taxon>
        <taxon>Lepidoptera</taxon>
        <taxon>Glossata</taxon>
        <taxon>Ditrysia</taxon>
        <taxon>Pyraloidea</taxon>
        <taxon>Crambidae</taxon>
        <taxon>Crambinae</taxon>
        <taxon>Chilo</taxon>
    </lineage>
</organism>
<protein>
    <recommendedName>
        <fullName evidence="4">PHD-type domain-containing protein</fullName>
    </recommendedName>
</protein>
<dbReference type="Proteomes" id="UP001153292">
    <property type="component" value="Chromosome 28"/>
</dbReference>
<name>A0ABN8BCA9_CHISP</name>
<reference evidence="2" key="1">
    <citation type="submission" date="2021-12" db="EMBL/GenBank/DDBJ databases">
        <authorList>
            <person name="King R."/>
        </authorList>
    </citation>
    <scope>NUCLEOTIDE SEQUENCE</scope>
</reference>
<evidence type="ECO:0008006" key="4">
    <source>
        <dbReference type="Google" id="ProtNLM"/>
    </source>
</evidence>
<proteinExistence type="predicted"/>
<dbReference type="InterPro" id="IPR011011">
    <property type="entry name" value="Znf_FYVE_PHD"/>
</dbReference>
<dbReference type="InterPro" id="IPR013083">
    <property type="entry name" value="Znf_RING/FYVE/PHD"/>
</dbReference>
<dbReference type="EMBL" id="OU963921">
    <property type="protein sequence ID" value="CAH0404366.1"/>
    <property type="molecule type" value="Genomic_DNA"/>
</dbReference>
<feature type="compositionally biased region" description="Polar residues" evidence="1">
    <location>
        <begin position="79"/>
        <end position="88"/>
    </location>
</feature>
<accession>A0ABN8BCA9</accession>
<feature type="region of interest" description="Disordered" evidence="1">
    <location>
        <begin position="62"/>
        <end position="88"/>
    </location>
</feature>
<dbReference type="Gene3D" id="3.30.40.10">
    <property type="entry name" value="Zinc/RING finger domain, C3HC4 (zinc finger)"/>
    <property type="match status" value="1"/>
</dbReference>
<sequence length="380" mass="43645">MALKCAGCLQNITNRQYLTCSQCKDKYDLQCANVSIQRFFNTMSAEHKAVWRCDRCRLKEPKKDNSNTPIRPHHDILTSPETNTSPVNNITLRNRTTKIRLNDDTQSSLEDLSVLDNTINTENSTSKPNKDILKEPSIQTITLHQFETLLDQKLDTYKQSLLSDLMENINSLISKNIASLKHELSQTTNNLISEQITLKENIACLNHKILELENGSCKLREEMKEIQNSLNSINTQEHERSLSSKDQNANKKIVIYGLDENAWETEIELLDRVTYIFHDVLNINVSGYLENVRRIGNRNGRRRPLLVEFMKRQPPPAAVQVSEQKLQLQPDSEVVGIENRVEQNSLLGPVVPYKYSYRMSRLLKILCKVQSLSLHGVRKC</sequence>
<keyword evidence="3" id="KW-1185">Reference proteome</keyword>
<dbReference type="SUPFAM" id="SSF57903">
    <property type="entry name" value="FYVE/PHD zinc finger"/>
    <property type="match status" value="1"/>
</dbReference>
<gene>
    <name evidence="2" type="ORF">CHILSU_LOCUS7693</name>
</gene>
<evidence type="ECO:0000313" key="3">
    <source>
        <dbReference type="Proteomes" id="UP001153292"/>
    </source>
</evidence>